<name>A0A420ZCJ9_UNCK3</name>
<gene>
    <name evidence="1" type="ORF">DRH29_03270</name>
</gene>
<accession>A0A420ZCJ9</accession>
<dbReference type="AlphaFoldDB" id="A0A420ZCJ9"/>
<evidence type="ECO:0008006" key="3">
    <source>
        <dbReference type="Google" id="ProtNLM"/>
    </source>
</evidence>
<reference evidence="1 2" key="1">
    <citation type="submission" date="2018-06" db="EMBL/GenBank/DDBJ databases">
        <title>Extensive metabolic versatility and redundancy in microbially diverse, dynamic hydrothermal sediments.</title>
        <authorList>
            <person name="Dombrowski N."/>
            <person name="Teske A."/>
            <person name="Baker B.J."/>
        </authorList>
    </citation>
    <scope>NUCLEOTIDE SEQUENCE [LARGE SCALE GENOMIC DNA]</scope>
    <source>
        <strain evidence="1">B79_G16</strain>
    </source>
</reference>
<dbReference type="Proteomes" id="UP000281261">
    <property type="component" value="Unassembled WGS sequence"/>
</dbReference>
<protein>
    <recommendedName>
        <fullName evidence="3">SprT-like domain-containing protein</fullName>
    </recommendedName>
</protein>
<evidence type="ECO:0000313" key="2">
    <source>
        <dbReference type="Proteomes" id="UP000281261"/>
    </source>
</evidence>
<sequence>MTENVKEQLKKEGEKIARKSWFQEMEPVQIKIVDRKWKTKRGWYEWRKKVCYISGRQPIKDIIETVYHELAHHVEYQHAPNFFRRKGVMHSRNFKIIYYRLHSNIPLQKVIEGLYPYEHSRGWKWKDKKKTDMQWIPGKERR</sequence>
<dbReference type="InterPro" id="IPR024079">
    <property type="entry name" value="MetalloPept_cat_dom_sf"/>
</dbReference>
<organism evidence="1 2">
    <name type="scientific">candidate division Kazan bacterium</name>
    <dbReference type="NCBI Taxonomy" id="2202143"/>
    <lineage>
        <taxon>Bacteria</taxon>
        <taxon>Bacteria division Kazan-3B-28</taxon>
    </lineage>
</organism>
<dbReference type="Gene3D" id="3.40.390.10">
    <property type="entry name" value="Collagenase (Catalytic Domain)"/>
    <property type="match status" value="1"/>
</dbReference>
<dbReference type="GO" id="GO:0008237">
    <property type="term" value="F:metallopeptidase activity"/>
    <property type="evidence" value="ECO:0007669"/>
    <property type="project" value="InterPro"/>
</dbReference>
<proteinExistence type="predicted"/>
<evidence type="ECO:0000313" key="1">
    <source>
        <dbReference type="EMBL" id="RLC37013.1"/>
    </source>
</evidence>
<dbReference type="EMBL" id="QMNG01000016">
    <property type="protein sequence ID" value="RLC37013.1"/>
    <property type="molecule type" value="Genomic_DNA"/>
</dbReference>
<comment type="caution">
    <text evidence="1">The sequence shown here is derived from an EMBL/GenBank/DDBJ whole genome shotgun (WGS) entry which is preliminary data.</text>
</comment>